<proteinExistence type="inferred from homology"/>
<dbReference type="GO" id="GO:0004553">
    <property type="term" value="F:hydrolase activity, hydrolyzing O-glycosyl compounds"/>
    <property type="evidence" value="ECO:0007669"/>
    <property type="project" value="InterPro"/>
</dbReference>
<dbReference type="RefSeq" id="WP_166637097.1">
    <property type="nucleotide sequence ID" value="NZ_QAXS01000052.1"/>
</dbReference>
<evidence type="ECO:0000313" key="7">
    <source>
        <dbReference type="Proteomes" id="UP000295176"/>
    </source>
</evidence>
<evidence type="ECO:0000313" key="6">
    <source>
        <dbReference type="Proteomes" id="UP000244089"/>
    </source>
</evidence>
<feature type="signal peptide" evidence="2">
    <location>
        <begin position="1"/>
        <end position="25"/>
    </location>
</feature>
<sequence>MTKNRKKLFLLLILISMLLILTACNGGSSDSISSHTLTVQVDYNQSSPLMIELYDEEEMVANEEGDSAQFEVKNGTYTLKVYNDSTAKSKSVVINGSDHTVAVSFLDPTIPEDDWEPGAGWNLDWSDEFNDGDFDTNIWTRQRLMTPFNNELESYTGERSTAYEENGYMVLKATYDGGAYDQQGNYTSARVISNPGGQDGDSGADGKTFKYGKIAARIKLPGGKGIWPAFWMLGDNISETGGSTSWPQCGEIDILESGAKGDPNYGQGTVHGTVHRDPGTESNTAGYNEPVPAGSYTLADGELFKDDFHVFAIEWDQEEIIWKLDGIEFGRKDISSDIENEFHKNFYVLFNIAVGGHFTDTPDETTGFPQYMYIDWIRHYTK</sequence>
<reference evidence="4 6" key="1">
    <citation type="submission" date="2018-04" db="EMBL/GenBank/DDBJ databases">
        <title>Subsurface microbial communities from deep shales in Ohio and West Virginia, USA.</title>
        <authorList>
            <person name="Wrighton K."/>
        </authorList>
    </citation>
    <scope>NUCLEOTIDE SEQUENCE [LARGE SCALE GENOMIC DNA]</scope>
    <source>
        <strain evidence="5 7">MSL 7</strain>
        <strain evidence="4 6">WC1</strain>
    </source>
</reference>
<dbReference type="InterPro" id="IPR013320">
    <property type="entry name" value="ConA-like_dom_sf"/>
</dbReference>
<evidence type="ECO:0000313" key="4">
    <source>
        <dbReference type="EMBL" id="PTV93103.1"/>
    </source>
</evidence>
<accession>A0A2T5RFH6</accession>
<name>A0A2T5RFH6_9FIRM</name>
<dbReference type="SUPFAM" id="SSF49899">
    <property type="entry name" value="Concanavalin A-like lectins/glucanases"/>
    <property type="match status" value="1"/>
</dbReference>
<dbReference type="EMBL" id="QAXS01000052">
    <property type="protein sequence ID" value="PTV93103.1"/>
    <property type="molecule type" value="Genomic_DNA"/>
</dbReference>
<dbReference type="InterPro" id="IPR050546">
    <property type="entry name" value="Glycosyl_Hydrlase_16"/>
</dbReference>
<evidence type="ECO:0000259" key="3">
    <source>
        <dbReference type="PROSITE" id="PS51762"/>
    </source>
</evidence>
<dbReference type="InterPro" id="IPR000757">
    <property type="entry name" value="Beta-glucanase-like"/>
</dbReference>
<keyword evidence="4" id="KW-0378">Hydrolase</keyword>
<feature type="chain" id="PRO_5038227339" evidence="2">
    <location>
        <begin position="26"/>
        <end position="382"/>
    </location>
</feature>
<dbReference type="Proteomes" id="UP000244089">
    <property type="component" value="Unassembled WGS sequence"/>
</dbReference>
<dbReference type="PANTHER" id="PTHR10963">
    <property type="entry name" value="GLYCOSYL HYDROLASE-RELATED"/>
    <property type="match status" value="1"/>
</dbReference>
<evidence type="ECO:0000313" key="5">
    <source>
        <dbReference type="EMBL" id="TDQ01731.1"/>
    </source>
</evidence>
<evidence type="ECO:0000256" key="1">
    <source>
        <dbReference type="ARBA" id="ARBA00006865"/>
    </source>
</evidence>
<dbReference type="Pfam" id="PF00722">
    <property type="entry name" value="Glyco_hydro_16"/>
    <property type="match status" value="1"/>
</dbReference>
<comment type="similarity">
    <text evidence="1">Belongs to the glycosyl hydrolase 16 family.</text>
</comment>
<comment type="caution">
    <text evidence="4">The sequence shown here is derived from an EMBL/GenBank/DDBJ whole genome shotgun (WGS) entry which is preliminary data.</text>
</comment>
<protein>
    <submittedName>
        <fullName evidence="4">Glycosyl hydrolase family 16</fullName>
    </submittedName>
</protein>
<dbReference type="PANTHER" id="PTHR10963:SF55">
    <property type="entry name" value="GLYCOSIDE HYDROLASE FAMILY 16 PROTEIN"/>
    <property type="match status" value="1"/>
</dbReference>
<dbReference type="Gene3D" id="2.60.120.200">
    <property type="match status" value="1"/>
</dbReference>
<feature type="domain" description="GH16" evidence="3">
    <location>
        <begin position="103"/>
        <end position="382"/>
    </location>
</feature>
<organism evidence="4 6">
    <name type="scientific">Halanaerobium saccharolyticum</name>
    <dbReference type="NCBI Taxonomy" id="43595"/>
    <lineage>
        <taxon>Bacteria</taxon>
        <taxon>Bacillati</taxon>
        <taxon>Bacillota</taxon>
        <taxon>Clostridia</taxon>
        <taxon>Halanaerobiales</taxon>
        <taxon>Halanaerobiaceae</taxon>
        <taxon>Halanaerobium</taxon>
    </lineage>
</organism>
<dbReference type="CDD" id="cd08023">
    <property type="entry name" value="GH16_laminarinase_like"/>
    <property type="match status" value="1"/>
</dbReference>
<dbReference type="AlphaFoldDB" id="A0A2T5RFH6"/>
<evidence type="ECO:0000256" key="2">
    <source>
        <dbReference type="SAM" id="SignalP"/>
    </source>
</evidence>
<dbReference type="Proteomes" id="UP000295176">
    <property type="component" value="Unassembled WGS sequence"/>
</dbReference>
<dbReference type="PROSITE" id="PS51257">
    <property type="entry name" value="PROKAR_LIPOPROTEIN"/>
    <property type="match status" value="1"/>
</dbReference>
<dbReference type="EMBL" id="SNXX01000003">
    <property type="protein sequence ID" value="TDQ01731.1"/>
    <property type="molecule type" value="Genomic_DNA"/>
</dbReference>
<dbReference type="GO" id="GO:0005975">
    <property type="term" value="P:carbohydrate metabolic process"/>
    <property type="evidence" value="ECO:0007669"/>
    <property type="project" value="InterPro"/>
</dbReference>
<gene>
    <name evidence="5" type="ORF">C7957_103138</name>
    <name evidence="4" type="ORF">C8C76_1528</name>
</gene>
<keyword evidence="2" id="KW-0732">Signal</keyword>
<dbReference type="PROSITE" id="PS51762">
    <property type="entry name" value="GH16_2"/>
    <property type="match status" value="1"/>
</dbReference>